<dbReference type="PROSITE" id="PS00761">
    <property type="entry name" value="SPASE_I_3"/>
    <property type="match status" value="1"/>
</dbReference>
<dbReference type="EC" id="3.4.21.89" evidence="2 6"/>
<dbReference type="GO" id="GO:0004252">
    <property type="term" value="F:serine-type endopeptidase activity"/>
    <property type="evidence" value="ECO:0007669"/>
    <property type="project" value="InterPro"/>
</dbReference>
<dbReference type="InterPro" id="IPR036286">
    <property type="entry name" value="LexA/Signal_pep-like_sf"/>
</dbReference>
<accession>A0A4P2PWX9</accession>
<keyword evidence="6" id="KW-0645">Protease</keyword>
<evidence type="ECO:0000256" key="5">
    <source>
        <dbReference type="PIRSR" id="PIRSR600223-1"/>
    </source>
</evidence>
<keyword evidence="4 6" id="KW-0378">Hydrolase</keyword>
<dbReference type="CDD" id="cd06530">
    <property type="entry name" value="S26_SPase_I"/>
    <property type="match status" value="1"/>
</dbReference>
<dbReference type="GO" id="GO:0006465">
    <property type="term" value="P:signal peptide processing"/>
    <property type="evidence" value="ECO:0007669"/>
    <property type="project" value="InterPro"/>
</dbReference>
<comment type="subcellular location">
    <subcellularLocation>
        <location evidence="6">Membrane</location>
        <topology evidence="6">Single-pass type II membrane protein</topology>
    </subcellularLocation>
</comment>
<feature type="domain" description="Peptidase S26" evidence="7">
    <location>
        <begin position="50"/>
        <end position="224"/>
    </location>
</feature>
<dbReference type="GO" id="GO:0009003">
    <property type="term" value="F:signal peptidase activity"/>
    <property type="evidence" value="ECO:0007669"/>
    <property type="project" value="UniProtKB-EC"/>
</dbReference>
<dbReference type="InterPro" id="IPR000223">
    <property type="entry name" value="Pept_S26A_signal_pept_1"/>
</dbReference>
<dbReference type="GO" id="GO:0016020">
    <property type="term" value="C:membrane"/>
    <property type="evidence" value="ECO:0007669"/>
    <property type="project" value="UniProtKB-SubCell"/>
</dbReference>
<evidence type="ECO:0000256" key="1">
    <source>
        <dbReference type="ARBA" id="ARBA00000677"/>
    </source>
</evidence>
<dbReference type="InterPro" id="IPR019758">
    <property type="entry name" value="Pept_S26A_signal_pept_1_CS"/>
</dbReference>
<dbReference type="Proteomes" id="UP000295781">
    <property type="component" value="Chromosome"/>
</dbReference>
<name>A0A4P2PWX9_SORCE</name>
<dbReference type="Pfam" id="PF10502">
    <property type="entry name" value="Peptidase_S26"/>
    <property type="match status" value="1"/>
</dbReference>
<dbReference type="PANTHER" id="PTHR43390:SF14">
    <property type="entry name" value="SIGNAL PEPTIDASE I"/>
    <property type="match status" value="1"/>
</dbReference>
<evidence type="ECO:0000313" key="9">
    <source>
        <dbReference type="Proteomes" id="UP000295781"/>
    </source>
</evidence>
<dbReference type="PROSITE" id="PS00760">
    <property type="entry name" value="SPASE_I_2"/>
    <property type="match status" value="1"/>
</dbReference>
<dbReference type="SUPFAM" id="SSF51306">
    <property type="entry name" value="LexA/Signal peptidase"/>
    <property type="match status" value="1"/>
</dbReference>
<gene>
    <name evidence="8" type="ORF">SOCEGT47_015040</name>
</gene>
<proteinExistence type="inferred from homology"/>
<feature type="active site" evidence="5">
    <location>
        <position position="76"/>
    </location>
</feature>
<dbReference type="PANTHER" id="PTHR43390">
    <property type="entry name" value="SIGNAL PEPTIDASE I"/>
    <property type="match status" value="1"/>
</dbReference>
<dbReference type="PRINTS" id="PR00727">
    <property type="entry name" value="LEADERPTASE"/>
</dbReference>
<organism evidence="8 9">
    <name type="scientific">Sorangium cellulosum</name>
    <name type="common">Polyangium cellulosum</name>
    <dbReference type="NCBI Taxonomy" id="56"/>
    <lineage>
        <taxon>Bacteria</taxon>
        <taxon>Pseudomonadati</taxon>
        <taxon>Myxococcota</taxon>
        <taxon>Polyangia</taxon>
        <taxon>Polyangiales</taxon>
        <taxon>Polyangiaceae</taxon>
        <taxon>Sorangium</taxon>
    </lineage>
</organism>
<dbReference type="EMBL" id="CP012670">
    <property type="protein sequence ID" value="AUX21026.1"/>
    <property type="molecule type" value="Genomic_DNA"/>
</dbReference>
<sequence>MTEPGSPRPAVEAATACLQPVKAGLCYPRPDRALALRAYQTCAPVGRRLLKILAVLAILTLGRSTLADQYHVPTGSMWPTIVPGDRILVDKSAYGLRVPLTDRYVIERDGPRAGEVVLFADPRGGSTLLVKRVIALPGQTVMLRRGVLYVDGAAQPLERLEDGTMVEHLGGVTHAAGERDMAAFGPVVVPPDHLFVMGDNRAASLDSREMGAVPRSLLRGRVLRVVYHHDAGGLDLSRALLSVD</sequence>
<comment type="catalytic activity">
    <reaction evidence="1 6">
        <text>Cleavage of hydrophobic, N-terminal signal or leader sequences from secreted and periplasmic proteins.</text>
        <dbReference type="EC" id="3.4.21.89"/>
    </reaction>
</comment>
<evidence type="ECO:0000256" key="4">
    <source>
        <dbReference type="ARBA" id="ARBA00022801"/>
    </source>
</evidence>
<evidence type="ECO:0000256" key="3">
    <source>
        <dbReference type="ARBA" id="ARBA00019232"/>
    </source>
</evidence>
<dbReference type="Gene3D" id="2.10.109.10">
    <property type="entry name" value="Umud Fragment, subunit A"/>
    <property type="match status" value="1"/>
</dbReference>
<dbReference type="InterPro" id="IPR019757">
    <property type="entry name" value="Pept_S26A_signal_pept_1_Lys-AS"/>
</dbReference>
<reference evidence="8 9" key="1">
    <citation type="submission" date="2015-09" db="EMBL/GenBank/DDBJ databases">
        <title>Sorangium comparison.</title>
        <authorList>
            <person name="Zaburannyi N."/>
            <person name="Bunk B."/>
            <person name="Overmann J."/>
            <person name="Mueller R."/>
        </authorList>
    </citation>
    <scope>NUCLEOTIDE SEQUENCE [LARGE SCALE GENOMIC DNA]</scope>
    <source>
        <strain evidence="8 9">So ceGT47</strain>
    </source>
</reference>
<feature type="active site" evidence="5">
    <location>
        <position position="131"/>
    </location>
</feature>
<evidence type="ECO:0000256" key="2">
    <source>
        <dbReference type="ARBA" id="ARBA00013208"/>
    </source>
</evidence>
<evidence type="ECO:0000313" key="8">
    <source>
        <dbReference type="EMBL" id="AUX21026.1"/>
    </source>
</evidence>
<dbReference type="OrthoDB" id="9815782at2"/>
<protein>
    <recommendedName>
        <fullName evidence="3 6">Signal peptidase I</fullName>
        <ecNumber evidence="2 6">3.4.21.89</ecNumber>
    </recommendedName>
</protein>
<dbReference type="NCBIfam" id="TIGR02227">
    <property type="entry name" value="sigpep_I_bact"/>
    <property type="match status" value="1"/>
</dbReference>
<dbReference type="InterPro" id="IPR019533">
    <property type="entry name" value="Peptidase_S26"/>
</dbReference>
<evidence type="ECO:0000256" key="6">
    <source>
        <dbReference type="RuleBase" id="RU362042"/>
    </source>
</evidence>
<dbReference type="AlphaFoldDB" id="A0A4P2PWX9"/>
<comment type="similarity">
    <text evidence="6">Belongs to the peptidase S26 family.</text>
</comment>
<evidence type="ECO:0000259" key="7">
    <source>
        <dbReference type="Pfam" id="PF10502"/>
    </source>
</evidence>